<proteinExistence type="predicted"/>
<reference evidence="1" key="1">
    <citation type="submission" date="2014-09" db="EMBL/GenBank/DDBJ databases">
        <authorList>
            <person name="Magalhaes I.L.F."/>
            <person name="Oliveira U."/>
            <person name="Santos F.R."/>
            <person name="Vidigal T.H.D.A."/>
            <person name="Brescovit A.D."/>
            <person name="Santos A.J."/>
        </authorList>
    </citation>
    <scope>NUCLEOTIDE SEQUENCE</scope>
    <source>
        <tissue evidence="1">Shoot tissue taken approximately 20 cm above the soil surface</tissue>
    </source>
</reference>
<evidence type="ECO:0000313" key="1">
    <source>
        <dbReference type="EMBL" id="JAD52644.1"/>
    </source>
</evidence>
<name>A0A0A9ALU1_ARUDO</name>
<dbReference type="AlphaFoldDB" id="A0A0A9ALU1"/>
<dbReference type="EMBL" id="GBRH01245251">
    <property type="protein sequence ID" value="JAD52644.1"/>
    <property type="molecule type" value="Transcribed_RNA"/>
</dbReference>
<organism evidence="1">
    <name type="scientific">Arundo donax</name>
    <name type="common">Giant reed</name>
    <name type="synonym">Donax arundinaceus</name>
    <dbReference type="NCBI Taxonomy" id="35708"/>
    <lineage>
        <taxon>Eukaryota</taxon>
        <taxon>Viridiplantae</taxon>
        <taxon>Streptophyta</taxon>
        <taxon>Embryophyta</taxon>
        <taxon>Tracheophyta</taxon>
        <taxon>Spermatophyta</taxon>
        <taxon>Magnoliopsida</taxon>
        <taxon>Liliopsida</taxon>
        <taxon>Poales</taxon>
        <taxon>Poaceae</taxon>
        <taxon>PACMAD clade</taxon>
        <taxon>Arundinoideae</taxon>
        <taxon>Arundineae</taxon>
        <taxon>Arundo</taxon>
    </lineage>
</organism>
<reference evidence="1" key="2">
    <citation type="journal article" date="2015" name="Data Brief">
        <title>Shoot transcriptome of the giant reed, Arundo donax.</title>
        <authorList>
            <person name="Barrero R.A."/>
            <person name="Guerrero F.D."/>
            <person name="Moolhuijzen P."/>
            <person name="Goolsby J.A."/>
            <person name="Tidwell J."/>
            <person name="Bellgard S.E."/>
            <person name="Bellgard M.I."/>
        </authorList>
    </citation>
    <scope>NUCLEOTIDE SEQUENCE</scope>
    <source>
        <tissue evidence="1">Shoot tissue taken approximately 20 cm above the soil surface</tissue>
    </source>
</reference>
<protein>
    <submittedName>
        <fullName evidence="1">Uncharacterized protein</fullName>
    </submittedName>
</protein>
<sequence length="66" mass="7684">MLEGRPGSQHQHRRRWHYAVPRKQLKAGWKVDYMPESAATQRVTCDCDERQLEVPHASPSTVVSQR</sequence>
<accession>A0A0A9ALU1</accession>